<sequence>MEFRGVRTLFGQMPIYGSRQCAGSATMRADFDLPETTLMSACQTPVIVALDFPTREAALRLADQLDPKLCRVKVGKELFTSCAADIVETLRHRGFEVFLDLKFHDIPNTTAMAVKAAAEMGVWMVNVHCSGGLRMMAACREVLEQRTGPQPLLIGVTVLTSMEREDLAGIGLDIDPQVQVLRLAALAEKAGMDGLVCSALEAQALKAAHPSLQLVTPGIRPAGSAHDDQRRILTPRQALDAGSDYLVIGRPISQAADPAKALAAVVAELA</sequence>
<evidence type="ECO:0000256" key="4">
    <source>
        <dbReference type="ARBA" id="ARBA00022793"/>
    </source>
</evidence>
<feature type="binding site" evidence="9">
    <location>
        <begin position="100"/>
        <end position="109"/>
    </location>
    <ligand>
        <name>substrate</name>
    </ligand>
</feature>
<keyword evidence="4 9" id="KW-0210">Decarboxylase</keyword>
<keyword evidence="5 9" id="KW-0665">Pyrimidine biosynthesis</keyword>
<dbReference type="NCBIfam" id="TIGR01740">
    <property type="entry name" value="pyrF"/>
    <property type="match status" value="1"/>
</dbReference>
<dbReference type="PANTHER" id="PTHR32119:SF2">
    <property type="entry name" value="OROTIDINE 5'-PHOSPHATE DECARBOXYLASE"/>
    <property type="match status" value="1"/>
</dbReference>
<dbReference type="InterPro" id="IPR047596">
    <property type="entry name" value="OMPdecase_bac"/>
</dbReference>
<dbReference type="SUPFAM" id="SSF51366">
    <property type="entry name" value="Ribulose-phoshate binding barrel"/>
    <property type="match status" value="1"/>
</dbReference>
<dbReference type="InterPro" id="IPR011060">
    <property type="entry name" value="RibuloseP-bd_barrel"/>
</dbReference>
<comment type="catalytic activity">
    <reaction evidence="7 9 12">
        <text>orotidine 5'-phosphate + H(+) = UMP + CO2</text>
        <dbReference type="Rhea" id="RHEA:11596"/>
        <dbReference type="ChEBI" id="CHEBI:15378"/>
        <dbReference type="ChEBI" id="CHEBI:16526"/>
        <dbReference type="ChEBI" id="CHEBI:57538"/>
        <dbReference type="ChEBI" id="CHEBI:57865"/>
        <dbReference type="EC" id="4.1.1.23"/>
    </reaction>
</comment>
<dbReference type="Proteomes" id="UP000239025">
    <property type="component" value="Chromosome 1"/>
</dbReference>
<keyword evidence="15" id="KW-1185">Reference proteome</keyword>
<evidence type="ECO:0000256" key="3">
    <source>
        <dbReference type="ARBA" id="ARBA00011738"/>
    </source>
</evidence>
<feature type="binding site" evidence="9 11">
    <location>
        <position position="73"/>
    </location>
    <ligand>
        <name>substrate</name>
    </ligand>
</feature>
<dbReference type="Gene3D" id="3.20.20.70">
    <property type="entry name" value="Aldolase class I"/>
    <property type="match status" value="1"/>
</dbReference>
<dbReference type="UniPathway" id="UPA00070">
    <property type="reaction ID" value="UER00120"/>
</dbReference>
<evidence type="ECO:0000256" key="1">
    <source>
        <dbReference type="ARBA" id="ARBA00002356"/>
    </source>
</evidence>
<dbReference type="GO" id="GO:0006207">
    <property type="term" value="P:'de novo' pyrimidine nucleobase biosynthetic process"/>
    <property type="evidence" value="ECO:0007669"/>
    <property type="project" value="InterPro"/>
</dbReference>
<dbReference type="InterPro" id="IPR001754">
    <property type="entry name" value="OMPdeCOase_dom"/>
</dbReference>
<dbReference type="CDD" id="cd04725">
    <property type="entry name" value="OMP_decarboxylase_like"/>
    <property type="match status" value="1"/>
</dbReference>
<evidence type="ECO:0000256" key="10">
    <source>
        <dbReference type="PIRSR" id="PIRSR614732-1"/>
    </source>
</evidence>
<feature type="active site" description="For OMPdecase activity" evidence="10">
    <location>
        <position position="102"/>
    </location>
</feature>
<comment type="function">
    <text evidence="1 9">Catalyzes the decarboxylation of orotidine 5'-monophosphate (OMP) to uridine 5'-monophosphate (UMP).</text>
</comment>
<dbReference type="FunFam" id="3.20.20.70:FF:000015">
    <property type="entry name" value="Orotidine 5'-phosphate decarboxylase"/>
    <property type="match status" value="1"/>
</dbReference>
<comment type="similarity">
    <text evidence="8 9">Belongs to the OMP decarboxylase family. Type 1 subfamily.</text>
</comment>
<dbReference type="InterPro" id="IPR014732">
    <property type="entry name" value="OMPdecase"/>
</dbReference>
<feature type="binding site" evidence="9 11">
    <location>
        <position position="220"/>
    </location>
    <ligand>
        <name>substrate</name>
    </ligand>
</feature>
<evidence type="ECO:0000313" key="14">
    <source>
        <dbReference type="EMBL" id="SOS21657.1"/>
    </source>
</evidence>
<dbReference type="AlphaFoldDB" id="A0A193SRX9"/>
<feature type="binding site" evidence="9 11">
    <location>
        <position position="249"/>
    </location>
    <ligand>
        <name>substrate</name>
    </ligand>
</feature>
<dbReference type="InterPro" id="IPR013785">
    <property type="entry name" value="Aldolase_TIM"/>
</dbReference>
<protein>
    <recommendedName>
        <fullName evidence="9">Orotidine 5'-phosphate decarboxylase</fullName>
        <ecNumber evidence="9">4.1.1.23</ecNumber>
    </recommendedName>
    <alternativeName>
        <fullName evidence="9">OMP decarboxylase</fullName>
        <shortName evidence="9">OMPDCase</shortName>
        <shortName evidence="9">OMPdecase</shortName>
    </alternativeName>
</protein>
<dbReference type="EMBL" id="LT963395">
    <property type="protein sequence ID" value="SOS21657.1"/>
    <property type="molecule type" value="Genomic_DNA"/>
</dbReference>
<evidence type="ECO:0000256" key="8">
    <source>
        <dbReference type="ARBA" id="ARBA00061012"/>
    </source>
</evidence>
<dbReference type="Pfam" id="PF00215">
    <property type="entry name" value="OMPdecase"/>
    <property type="match status" value="1"/>
</dbReference>
<comment type="pathway">
    <text evidence="2 9 12">Pyrimidine metabolism; UMP biosynthesis via de novo pathway; UMP from orotate: step 2/2.</text>
</comment>
<feature type="binding site" evidence="9 11">
    <location>
        <position position="229"/>
    </location>
    <ligand>
        <name>substrate</name>
    </ligand>
</feature>
<evidence type="ECO:0000256" key="11">
    <source>
        <dbReference type="PIRSR" id="PIRSR614732-2"/>
    </source>
</evidence>
<evidence type="ECO:0000256" key="6">
    <source>
        <dbReference type="ARBA" id="ARBA00023239"/>
    </source>
</evidence>
<feature type="domain" description="Orotidine 5'-phosphate decarboxylase" evidence="13">
    <location>
        <begin position="45"/>
        <end position="265"/>
    </location>
</feature>
<dbReference type="GO" id="GO:0044205">
    <property type="term" value="P:'de novo' UMP biosynthetic process"/>
    <property type="evidence" value="ECO:0007669"/>
    <property type="project" value="UniProtKB-UniRule"/>
</dbReference>
<accession>A0A193SRX9</accession>
<dbReference type="GO" id="GO:0004590">
    <property type="term" value="F:orotidine-5'-phosphate decarboxylase activity"/>
    <property type="evidence" value="ECO:0007669"/>
    <property type="project" value="UniProtKB-UniRule"/>
</dbReference>
<evidence type="ECO:0000259" key="13">
    <source>
        <dbReference type="SMART" id="SM00934"/>
    </source>
</evidence>
<keyword evidence="6 9" id="KW-0456">Lyase</keyword>
<organism evidence="14 15">
    <name type="scientific">Pseudomonas cerasi</name>
    <dbReference type="NCBI Taxonomy" id="1583341"/>
    <lineage>
        <taxon>Bacteria</taxon>
        <taxon>Pseudomonadati</taxon>
        <taxon>Pseudomonadota</taxon>
        <taxon>Gammaproteobacteria</taxon>
        <taxon>Pseudomonadales</taxon>
        <taxon>Pseudomonadaceae</taxon>
        <taxon>Pseudomonas</taxon>
    </lineage>
</organism>
<dbReference type="GO" id="GO:0005829">
    <property type="term" value="C:cytosol"/>
    <property type="evidence" value="ECO:0007669"/>
    <property type="project" value="TreeGrafter"/>
</dbReference>
<dbReference type="InterPro" id="IPR018089">
    <property type="entry name" value="OMPdecase_AS"/>
</dbReference>
<name>A0A193SRX9_9PSED</name>
<evidence type="ECO:0000256" key="12">
    <source>
        <dbReference type="RuleBase" id="RU000512"/>
    </source>
</evidence>
<feature type="binding site" evidence="9 11">
    <location>
        <position position="250"/>
    </location>
    <ligand>
        <name>substrate</name>
    </ligand>
</feature>
<feature type="active site" description="For OMPdecase activity" evidence="10">
    <location>
        <position position="100"/>
    </location>
</feature>
<feature type="active site" description="For OMPdecase activity" evidence="10">
    <location>
        <position position="105"/>
    </location>
</feature>
<proteinExistence type="inferred from homology"/>
<dbReference type="SMART" id="SM00934">
    <property type="entry name" value="OMPdecase"/>
    <property type="match status" value="1"/>
</dbReference>
<evidence type="ECO:0000313" key="15">
    <source>
        <dbReference type="Proteomes" id="UP000239025"/>
    </source>
</evidence>
<evidence type="ECO:0000256" key="7">
    <source>
        <dbReference type="ARBA" id="ARBA00049157"/>
    </source>
</evidence>
<dbReference type="PROSITE" id="PS00156">
    <property type="entry name" value="OMPDECASE"/>
    <property type="match status" value="1"/>
</dbReference>
<evidence type="ECO:0000256" key="2">
    <source>
        <dbReference type="ARBA" id="ARBA00004861"/>
    </source>
</evidence>
<feature type="binding site" evidence="9 11">
    <location>
        <position position="51"/>
    </location>
    <ligand>
        <name>substrate</name>
    </ligand>
</feature>
<feature type="binding site" evidence="9 11">
    <location>
        <position position="160"/>
    </location>
    <ligand>
        <name>substrate</name>
    </ligand>
</feature>
<evidence type="ECO:0000256" key="5">
    <source>
        <dbReference type="ARBA" id="ARBA00022975"/>
    </source>
</evidence>
<dbReference type="HAMAP" id="MF_01200_B">
    <property type="entry name" value="OMPdecase_type1_B"/>
    <property type="match status" value="1"/>
</dbReference>
<reference evidence="15" key="1">
    <citation type="submission" date="2017-11" db="EMBL/GenBank/DDBJ databases">
        <authorList>
            <person name="Blom J."/>
        </authorList>
    </citation>
    <scope>NUCLEOTIDE SEQUENCE [LARGE SCALE GENOMIC DNA]</scope>
</reference>
<gene>
    <name evidence="9 14" type="primary">pyrF</name>
    <name evidence="14" type="ORF">PL963_03567</name>
</gene>
<dbReference type="EC" id="4.1.1.23" evidence="9"/>
<feature type="active site" description="Proton donor" evidence="9">
    <location>
        <position position="102"/>
    </location>
</feature>
<comment type="subunit">
    <text evidence="3 9">Homodimer.</text>
</comment>
<dbReference type="PANTHER" id="PTHR32119">
    <property type="entry name" value="OROTIDINE 5'-PHOSPHATE DECARBOXYLASE"/>
    <property type="match status" value="1"/>
</dbReference>
<dbReference type="NCBIfam" id="NF001273">
    <property type="entry name" value="PRK00230.1"/>
    <property type="match status" value="1"/>
</dbReference>
<evidence type="ECO:0000256" key="9">
    <source>
        <dbReference type="HAMAP-Rule" id="MF_01200"/>
    </source>
</evidence>